<gene>
    <name evidence="1" type="ORF">BDP55DRAFT_386007</name>
</gene>
<accession>A0AAJ0ATC4</accession>
<organism evidence="1 2">
    <name type="scientific">Colletotrichum godetiae</name>
    <dbReference type="NCBI Taxonomy" id="1209918"/>
    <lineage>
        <taxon>Eukaryota</taxon>
        <taxon>Fungi</taxon>
        <taxon>Dikarya</taxon>
        <taxon>Ascomycota</taxon>
        <taxon>Pezizomycotina</taxon>
        <taxon>Sordariomycetes</taxon>
        <taxon>Hypocreomycetidae</taxon>
        <taxon>Glomerellales</taxon>
        <taxon>Glomerellaceae</taxon>
        <taxon>Colletotrichum</taxon>
        <taxon>Colletotrichum acutatum species complex</taxon>
    </lineage>
</organism>
<dbReference type="GeneID" id="85451717"/>
<protein>
    <submittedName>
        <fullName evidence="1">Uncharacterized protein</fullName>
    </submittedName>
</protein>
<dbReference type="Proteomes" id="UP001224890">
    <property type="component" value="Unassembled WGS sequence"/>
</dbReference>
<dbReference type="AlphaFoldDB" id="A0AAJ0ATC4"/>
<comment type="caution">
    <text evidence="1">The sequence shown here is derived from an EMBL/GenBank/DDBJ whole genome shotgun (WGS) entry which is preliminary data.</text>
</comment>
<keyword evidence="2" id="KW-1185">Reference proteome</keyword>
<evidence type="ECO:0000313" key="1">
    <source>
        <dbReference type="EMBL" id="KAK1689992.1"/>
    </source>
</evidence>
<proteinExistence type="predicted"/>
<dbReference type="RefSeq" id="XP_060433687.1">
    <property type="nucleotide sequence ID" value="XM_060567191.1"/>
</dbReference>
<dbReference type="EMBL" id="JAHMHR010000007">
    <property type="protein sequence ID" value="KAK1689992.1"/>
    <property type="molecule type" value="Genomic_DNA"/>
</dbReference>
<evidence type="ECO:0000313" key="2">
    <source>
        <dbReference type="Proteomes" id="UP001224890"/>
    </source>
</evidence>
<reference evidence="1" key="1">
    <citation type="submission" date="2021-06" db="EMBL/GenBank/DDBJ databases">
        <title>Comparative genomics, transcriptomics and evolutionary studies reveal genomic signatures of adaptation to plant cell wall in hemibiotrophic fungi.</title>
        <authorList>
            <consortium name="DOE Joint Genome Institute"/>
            <person name="Baroncelli R."/>
            <person name="Diaz J.F."/>
            <person name="Benocci T."/>
            <person name="Peng M."/>
            <person name="Battaglia E."/>
            <person name="Haridas S."/>
            <person name="Andreopoulos W."/>
            <person name="Labutti K."/>
            <person name="Pangilinan J."/>
            <person name="Floch G.L."/>
            <person name="Makela M.R."/>
            <person name="Henrissat B."/>
            <person name="Grigoriev I.V."/>
            <person name="Crouch J.A."/>
            <person name="De Vries R.P."/>
            <person name="Sukno S.A."/>
            <person name="Thon M.R."/>
        </authorList>
    </citation>
    <scope>NUCLEOTIDE SEQUENCE</scope>
    <source>
        <strain evidence="1">CBS 193.32</strain>
    </source>
</reference>
<name>A0AAJ0ATC4_9PEZI</name>
<sequence length="132" mass="15239">MLPRTDNMRLERRTPTVAPLFCWINGISRKMHRELSEGGKRVREETFGERPTRSNGWYGTGLWAVGGNGQREIEVRIYSQARGHAAFTVVIRRTFDLILISVPGLLWQAGRGGFDKGHSVWPSRRWRYGEIR</sequence>